<feature type="region of interest" description="Disordered" evidence="1">
    <location>
        <begin position="1"/>
        <end position="49"/>
    </location>
</feature>
<gene>
    <name evidence="2" type="ORF">TNCT_633561</name>
</gene>
<feature type="region of interest" description="Disordered" evidence="1">
    <location>
        <begin position="71"/>
        <end position="93"/>
    </location>
</feature>
<comment type="caution">
    <text evidence="2">The sequence shown here is derived from an EMBL/GenBank/DDBJ whole genome shotgun (WGS) entry which is preliminary data.</text>
</comment>
<evidence type="ECO:0000256" key="1">
    <source>
        <dbReference type="SAM" id="MobiDB-lite"/>
    </source>
</evidence>
<dbReference type="AlphaFoldDB" id="A0A8X6H0N7"/>
<organism evidence="2 3">
    <name type="scientific">Trichonephila clavata</name>
    <name type="common">Joro spider</name>
    <name type="synonym">Nephila clavata</name>
    <dbReference type="NCBI Taxonomy" id="2740835"/>
    <lineage>
        <taxon>Eukaryota</taxon>
        <taxon>Metazoa</taxon>
        <taxon>Ecdysozoa</taxon>
        <taxon>Arthropoda</taxon>
        <taxon>Chelicerata</taxon>
        <taxon>Arachnida</taxon>
        <taxon>Araneae</taxon>
        <taxon>Araneomorphae</taxon>
        <taxon>Entelegynae</taxon>
        <taxon>Araneoidea</taxon>
        <taxon>Nephilidae</taxon>
        <taxon>Trichonephila</taxon>
    </lineage>
</organism>
<sequence>MAGDSGSGIARQQDVPITCPGEAQVQSHSQGEFLEAGESPPPSHPQPRLNIQNVFYRIYHKAVTESVCNSFPPQTRPLQGSFPEPKWGYPSAGEDIRFHRAGAEYEDNR</sequence>
<evidence type="ECO:0000313" key="3">
    <source>
        <dbReference type="Proteomes" id="UP000887116"/>
    </source>
</evidence>
<evidence type="ECO:0000313" key="2">
    <source>
        <dbReference type="EMBL" id="GFR15076.1"/>
    </source>
</evidence>
<proteinExistence type="predicted"/>
<dbReference type="Proteomes" id="UP000887116">
    <property type="component" value="Unassembled WGS sequence"/>
</dbReference>
<keyword evidence="3" id="KW-1185">Reference proteome</keyword>
<accession>A0A8X6H0N7</accession>
<dbReference type="EMBL" id="BMAO01037073">
    <property type="protein sequence ID" value="GFR15076.1"/>
    <property type="molecule type" value="Genomic_DNA"/>
</dbReference>
<reference evidence="2" key="1">
    <citation type="submission" date="2020-07" db="EMBL/GenBank/DDBJ databases">
        <title>Multicomponent nature underlies the extraordinary mechanical properties of spider dragline silk.</title>
        <authorList>
            <person name="Kono N."/>
            <person name="Nakamura H."/>
            <person name="Mori M."/>
            <person name="Yoshida Y."/>
            <person name="Ohtoshi R."/>
            <person name="Malay A.D."/>
            <person name="Moran D.A.P."/>
            <person name="Tomita M."/>
            <person name="Numata K."/>
            <person name="Arakawa K."/>
        </authorList>
    </citation>
    <scope>NUCLEOTIDE SEQUENCE</scope>
</reference>
<protein>
    <submittedName>
        <fullName evidence="2">Uncharacterized protein</fullName>
    </submittedName>
</protein>
<name>A0A8X6H0N7_TRICU</name>